<gene>
    <name evidence="2" type="ORF">E6K73_00545</name>
</gene>
<dbReference type="SUPFAM" id="SSF48452">
    <property type="entry name" value="TPR-like"/>
    <property type="match status" value="1"/>
</dbReference>
<organism evidence="2 3">
    <name type="scientific">Eiseniibacteriota bacterium</name>
    <dbReference type="NCBI Taxonomy" id="2212470"/>
    <lineage>
        <taxon>Bacteria</taxon>
        <taxon>Candidatus Eiseniibacteriota</taxon>
    </lineage>
</organism>
<evidence type="ECO:0000313" key="3">
    <source>
        <dbReference type="Proteomes" id="UP000320184"/>
    </source>
</evidence>
<keyword evidence="1" id="KW-0812">Transmembrane</keyword>
<dbReference type="Proteomes" id="UP000320184">
    <property type="component" value="Unassembled WGS sequence"/>
</dbReference>
<keyword evidence="1" id="KW-1133">Transmembrane helix</keyword>
<evidence type="ECO:0008006" key="4">
    <source>
        <dbReference type="Google" id="ProtNLM"/>
    </source>
</evidence>
<feature type="transmembrane region" description="Helical" evidence="1">
    <location>
        <begin position="79"/>
        <end position="97"/>
    </location>
</feature>
<sequence length="600" mass="65407">MWRDPWALASALAVVPLVLHSLGAPLGEPFADDFDYLRHELLEGGGSFFDGGGSTLWWRPLARQVYFGLLSPLIVARPGLVYAFHLLLLAIASVLLYRAFRRRWPGSWSAACGTFFLLAESTRMLPAWPSHMCDLGALLSAALALHEAACRRLATAMIALLGSLLCKEVGVLAALAVPLFPAWEARDRRERLTWLVATAALVGGWGIAYLAVQRHAHLILPHQAITDPEVLAVPLSLRVVWALANSVRAVFSMAAVRERWETGIEAGMAVVLGAAIWRIVTDRASRSRLRGALPWISWGLAWFVLGTAPLAEVFPAWAPYRSAFGSIGLAAALVSLLAPAGSWLLAAMVGLRLVAFSLSPGPPRLVTAAPMESGAAFDFPKLARLEKFVRETRTLLQRHYPSLPKGALVGHHHLPLMTGYAFSGDKALQVWYRDTTIRWVSFEEFSARPDLPLLTLVEYQAHREPQLALVDAGAMRALLRAMEYSKQSEWDAALAELQRADSLQQDPDAAVLLATIAAKRAILLSTIGDSLGAEHEALRGYALWPDNPDSRYVIAKRRFAQGRLAEAQALLDTVVALGPGDKGAATLLGRVREARARLGR</sequence>
<feature type="transmembrane region" description="Helical" evidence="1">
    <location>
        <begin position="264"/>
        <end position="280"/>
    </location>
</feature>
<accession>A0A538SRG0</accession>
<proteinExistence type="predicted"/>
<feature type="transmembrane region" description="Helical" evidence="1">
    <location>
        <begin position="157"/>
        <end position="180"/>
    </location>
</feature>
<comment type="caution">
    <text evidence="2">The sequence shown here is derived from an EMBL/GenBank/DDBJ whole genome shotgun (WGS) entry which is preliminary data.</text>
</comment>
<feature type="transmembrane region" description="Helical" evidence="1">
    <location>
        <begin position="323"/>
        <end position="346"/>
    </location>
</feature>
<evidence type="ECO:0000313" key="2">
    <source>
        <dbReference type="EMBL" id="TMQ53970.1"/>
    </source>
</evidence>
<keyword evidence="1" id="KW-0472">Membrane</keyword>
<dbReference type="InterPro" id="IPR011990">
    <property type="entry name" value="TPR-like_helical_dom_sf"/>
</dbReference>
<evidence type="ECO:0000256" key="1">
    <source>
        <dbReference type="SAM" id="Phobius"/>
    </source>
</evidence>
<reference evidence="2 3" key="1">
    <citation type="journal article" date="2019" name="Nat. Microbiol.">
        <title>Mediterranean grassland soil C-N compound turnover is dependent on rainfall and depth, and is mediated by genomically divergent microorganisms.</title>
        <authorList>
            <person name="Diamond S."/>
            <person name="Andeer P.F."/>
            <person name="Li Z."/>
            <person name="Crits-Christoph A."/>
            <person name="Burstein D."/>
            <person name="Anantharaman K."/>
            <person name="Lane K.R."/>
            <person name="Thomas B.C."/>
            <person name="Pan C."/>
            <person name="Northen T.R."/>
            <person name="Banfield J.F."/>
        </authorList>
    </citation>
    <scope>NUCLEOTIDE SEQUENCE [LARGE SCALE GENOMIC DNA]</scope>
    <source>
        <strain evidence="2">WS_3</strain>
    </source>
</reference>
<dbReference type="AlphaFoldDB" id="A0A538SRG0"/>
<dbReference type="EMBL" id="VBOT01000005">
    <property type="protein sequence ID" value="TMQ53970.1"/>
    <property type="molecule type" value="Genomic_DNA"/>
</dbReference>
<feature type="transmembrane region" description="Helical" evidence="1">
    <location>
        <begin position="292"/>
        <end position="311"/>
    </location>
</feature>
<name>A0A538SRG0_UNCEI</name>
<protein>
    <recommendedName>
        <fullName evidence="4">Tetratricopeptide repeat protein</fullName>
    </recommendedName>
</protein>
<feature type="transmembrane region" description="Helical" evidence="1">
    <location>
        <begin position="192"/>
        <end position="212"/>
    </location>
</feature>
<dbReference type="Gene3D" id="1.25.40.10">
    <property type="entry name" value="Tetratricopeptide repeat domain"/>
    <property type="match status" value="1"/>
</dbReference>